<comment type="caution">
    <text evidence="1">The sequence shown here is derived from an EMBL/GenBank/DDBJ whole genome shotgun (WGS) entry which is preliminary data.</text>
</comment>
<keyword evidence="2" id="KW-1185">Reference proteome</keyword>
<dbReference type="RefSeq" id="WP_154745918.1">
    <property type="nucleotide sequence ID" value="NZ_JBHSTG010000032.1"/>
</dbReference>
<evidence type="ECO:0000313" key="1">
    <source>
        <dbReference type="EMBL" id="MTD22356.1"/>
    </source>
</evidence>
<organism evidence="1 2">
    <name type="scientific">Pseudomonas karstica</name>
    <dbReference type="NCBI Taxonomy" id="1055468"/>
    <lineage>
        <taxon>Bacteria</taxon>
        <taxon>Pseudomonadati</taxon>
        <taxon>Pseudomonadota</taxon>
        <taxon>Gammaproteobacteria</taxon>
        <taxon>Pseudomonadales</taxon>
        <taxon>Pseudomonadaceae</taxon>
        <taxon>Pseudomonas</taxon>
    </lineage>
</organism>
<name>A0A7X2RXN4_9PSED</name>
<dbReference type="Proteomes" id="UP000431485">
    <property type="component" value="Unassembled WGS sequence"/>
</dbReference>
<dbReference type="AlphaFoldDB" id="A0A7X2RXN4"/>
<dbReference type="OrthoDB" id="6984242at2"/>
<proteinExistence type="predicted"/>
<accession>A0A7X2RXN4</accession>
<sequence length="138" mass="16491">MLKHPFLNTAYKPKLQYFLGPFDTYDREEYLGEELERYDINQPSDREPLIKFYIIDKSTDLNYRHRKSLIDVLSAALQEDSYDFSTIFIQKPESYCTLPSGWDTMENPRAFFEDIYRLAKEGWSDDFQKASLEDQSTW</sequence>
<gene>
    <name evidence="1" type="ORF">GIR22_24820</name>
</gene>
<reference evidence="1 2" key="1">
    <citation type="submission" date="2019-11" db="EMBL/GenBank/DDBJ databases">
        <title>Pseudmonas karstica sp. nov. and Pseudomonas spelaei sp. nov. from caves.</title>
        <authorList>
            <person name="Zeman M."/>
        </authorList>
    </citation>
    <scope>NUCLEOTIDE SEQUENCE [LARGE SCALE GENOMIC DNA]</scope>
    <source>
        <strain evidence="1 2">CCM 7891</strain>
    </source>
</reference>
<protein>
    <submittedName>
        <fullName evidence="1">Uncharacterized protein</fullName>
    </submittedName>
</protein>
<dbReference type="EMBL" id="WLYI01000053">
    <property type="protein sequence ID" value="MTD22356.1"/>
    <property type="molecule type" value="Genomic_DNA"/>
</dbReference>
<evidence type="ECO:0000313" key="2">
    <source>
        <dbReference type="Proteomes" id="UP000431485"/>
    </source>
</evidence>